<accession>A0A1H9ADC5</accession>
<dbReference type="Proteomes" id="UP000199021">
    <property type="component" value="Unassembled WGS sequence"/>
</dbReference>
<dbReference type="EMBL" id="FOFB01000002">
    <property type="protein sequence ID" value="SEP74507.1"/>
    <property type="molecule type" value="Genomic_DNA"/>
</dbReference>
<gene>
    <name evidence="1" type="ORF">SAMN05444359_10251</name>
</gene>
<keyword evidence="2" id="KW-1185">Reference proteome</keyword>
<proteinExistence type="predicted"/>
<dbReference type="RefSeq" id="WP_245748396.1">
    <property type="nucleotide sequence ID" value="NZ_FOFB01000002.1"/>
</dbReference>
<evidence type="ECO:0000313" key="2">
    <source>
        <dbReference type="Proteomes" id="UP000199021"/>
    </source>
</evidence>
<protein>
    <submittedName>
        <fullName evidence="1">Uncharacterized protein</fullName>
    </submittedName>
</protein>
<dbReference type="InParanoid" id="A0A1H9ADC5"/>
<dbReference type="AlphaFoldDB" id="A0A1H9ADC5"/>
<organism evidence="1 2">
    <name type="scientific">Neolewinella agarilytica</name>
    <dbReference type="NCBI Taxonomy" id="478744"/>
    <lineage>
        <taxon>Bacteria</taxon>
        <taxon>Pseudomonadati</taxon>
        <taxon>Bacteroidota</taxon>
        <taxon>Saprospiria</taxon>
        <taxon>Saprospirales</taxon>
        <taxon>Lewinellaceae</taxon>
        <taxon>Neolewinella</taxon>
    </lineage>
</organism>
<sequence length="166" mass="19079">MKVPRLGGRPVYIADYSADAGKKLPPGEAADGDHAPASSTFIQLKERTLYTHFPAAGQRYEGGYSDGYCYRIVFSSGRFETSFNLLREFLWEEGFKGVPLPRDTEELLRFRLPPRLRHQLSFFGDNGYVHNPVKILFPVTPGRRGELILEVYDRGHPEHLLRFHRR</sequence>
<dbReference type="STRING" id="478744.SAMN05444359_10251"/>
<evidence type="ECO:0000313" key="1">
    <source>
        <dbReference type="EMBL" id="SEP74507.1"/>
    </source>
</evidence>
<reference evidence="2" key="1">
    <citation type="submission" date="2016-10" db="EMBL/GenBank/DDBJ databases">
        <authorList>
            <person name="Varghese N."/>
            <person name="Submissions S."/>
        </authorList>
    </citation>
    <scope>NUCLEOTIDE SEQUENCE [LARGE SCALE GENOMIC DNA]</scope>
    <source>
        <strain evidence="2">DSM 24740</strain>
    </source>
</reference>
<name>A0A1H9ADC5_9BACT</name>